<keyword evidence="2" id="KW-0808">Transferase</keyword>
<keyword evidence="7" id="KW-1185">Reference proteome</keyword>
<keyword evidence="4" id="KW-0479">Metal-binding</keyword>
<evidence type="ECO:0000256" key="3">
    <source>
        <dbReference type="ARBA" id="ARBA00023027"/>
    </source>
</evidence>
<feature type="binding site" evidence="4">
    <location>
        <position position="179"/>
    </location>
    <ligand>
        <name>Zn(2+)</name>
        <dbReference type="ChEBI" id="CHEBI:29105"/>
    </ligand>
</feature>
<dbReference type="EMBL" id="KZ805406">
    <property type="protein sequence ID" value="PVH98752.1"/>
    <property type="molecule type" value="Genomic_DNA"/>
</dbReference>
<evidence type="ECO:0000256" key="4">
    <source>
        <dbReference type="PROSITE-ProRule" id="PRU00236"/>
    </source>
</evidence>
<dbReference type="Gene3D" id="3.40.50.1220">
    <property type="entry name" value="TPP-binding domain"/>
    <property type="match status" value="1"/>
</dbReference>
<dbReference type="InterPro" id="IPR029035">
    <property type="entry name" value="DHS-like_NAD/FAD-binding_dom"/>
</dbReference>
<dbReference type="Proteomes" id="UP000244855">
    <property type="component" value="Unassembled WGS sequence"/>
</dbReference>
<dbReference type="AlphaFoldDB" id="A0A2V1DKP6"/>
<proteinExistence type="inferred from homology"/>
<feature type="binding site" evidence="4">
    <location>
        <position position="176"/>
    </location>
    <ligand>
        <name>Zn(2+)</name>
        <dbReference type="ChEBI" id="CHEBI:29105"/>
    </ligand>
</feature>
<gene>
    <name evidence="6" type="ORF">DM02DRAFT_719166</name>
</gene>
<dbReference type="GO" id="GO:0017136">
    <property type="term" value="F:histone deacetylase activity, NAD-dependent"/>
    <property type="evidence" value="ECO:0007669"/>
    <property type="project" value="TreeGrafter"/>
</dbReference>
<evidence type="ECO:0000256" key="2">
    <source>
        <dbReference type="ARBA" id="ARBA00022679"/>
    </source>
</evidence>
<feature type="domain" description="Deacetylase sirtuin-type" evidence="5">
    <location>
        <begin position="6"/>
        <end position="283"/>
    </location>
</feature>
<dbReference type="InterPro" id="IPR003000">
    <property type="entry name" value="Sirtuin"/>
</dbReference>
<evidence type="ECO:0000259" key="5">
    <source>
        <dbReference type="PROSITE" id="PS50305"/>
    </source>
</evidence>
<dbReference type="InterPro" id="IPR026591">
    <property type="entry name" value="Sirtuin_cat_small_dom_sf"/>
</dbReference>
<feature type="binding site" evidence="4">
    <location>
        <position position="149"/>
    </location>
    <ligand>
        <name>Zn(2+)</name>
        <dbReference type="ChEBI" id="CHEBI:29105"/>
    </ligand>
</feature>
<evidence type="ECO:0000313" key="7">
    <source>
        <dbReference type="Proteomes" id="UP000244855"/>
    </source>
</evidence>
<keyword evidence="3" id="KW-0520">NAD</keyword>
<evidence type="ECO:0000313" key="6">
    <source>
        <dbReference type="EMBL" id="PVH98752.1"/>
    </source>
</evidence>
<dbReference type="Gene3D" id="3.30.1600.10">
    <property type="entry name" value="SIR2/SIRT2 'Small Domain"/>
    <property type="match status" value="1"/>
</dbReference>
<dbReference type="OrthoDB" id="424302at2759"/>
<dbReference type="STRING" id="97972.A0A2V1DKP6"/>
<dbReference type="InterPro" id="IPR050134">
    <property type="entry name" value="NAD-dep_sirtuin_deacylases"/>
</dbReference>
<keyword evidence="4" id="KW-0862">Zinc</keyword>
<sequence>MLQISPPHLSFASQNEIDSFTNCLLASQRILCLVGAGLSAASGIPTFRGADGLWNTPWGTQHRAKDLASPYAFKTNPVEVLQLYSERRQQALSAYPNPAHYALAQLARAKPELLTICQNVDGLCERAGHPASQLHLIHGSLLNIRCSVCDYSKHDTSLEPFVPIVPDLPASQLPRCSTCAGLLRPGVVWYGERLPDTVTDAIEQWIDSGPADLIIVIGTSLSTFPAAEYIEDARGESTRLAVINTDRDEEPCNGMREGDWFFVGDAAVVVPDILKTAIQHFEK</sequence>
<feature type="active site" description="Proton acceptor" evidence="4">
    <location>
        <position position="138"/>
    </location>
</feature>
<organism evidence="6 7">
    <name type="scientific">Periconia macrospinosa</name>
    <dbReference type="NCBI Taxonomy" id="97972"/>
    <lineage>
        <taxon>Eukaryota</taxon>
        <taxon>Fungi</taxon>
        <taxon>Dikarya</taxon>
        <taxon>Ascomycota</taxon>
        <taxon>Pezizomycotina</taxon>
        <taxon>Dothideomycetes</taxon>
        <taxon>Pleosporomycetidae</taxon>
        <taxon>Pleosporales</taxon>
        <taxon>Massarineae</taxon>
        <taxon>Periconiaceae</taxon>
        <taxon>Periconia</taxon>
    </lineage>
</organism>
<dbReference type="GO" id="GO:0070403">
    <property type="term" value="F:NAD+ binding"/>
    <property type="evidence" value="ECO:0007669"/>
    <property type="project" value="InterPro"/>
</dbReference>
<dbReference type="PROSITE" id="PS50305">
    <property type="entry name" value="SIRTUIN"/>
    <property type="match status" value="1"/>
</dbReference>
<dbReference type="PANTHER" id="PTHR11085:SF10">
    <property type="entry name" value="NAD-DEPENDENT PROTEIN DEACYLASE SIRTUIN-5, MITOCHONDRIAL-RELATED"/>
    <property type="match status" value="1"/>
</dbReference>
<dbReference type="InterPro" id="IPR026590">
    <property type="entry name" value="Ssirtuin_cat_dom"/>
</dbReference>
<accession>A0A2V1DKP6</accession>
<dbReference type="GO" id="GO:0046872">
    <property type="term" value="F:metal ion binding"/>
    <property type="evidence" value="ECO:0007669"/>
    <property type="project" value="UniProtKB-KW"/>
</dbReference>
<comment type="similarity">
    <text evidence="1">Belongs to the sirtuin family. Class I subfamily.</text>
</comment>
<feature type="binding site" evidence="4">
    <location>
        <position position="146"/>
    </location>
    <ligand>
        <name>Zn(2+)</name>
        <dbReference type="ChEBI" id="CHEBI:29105"/>
    </ligand>
</feature>
<protein>
    <submittedName>
        <fullName evidence="6">DHS-like NAD/FAD-binding domain-containing protein</fullName>
    </submittedName>
</protein>
<evidence type="ECO:0000256" key="1">
    <source>
        <dbReference type="ARBA" id="ARBA00006924"/>
    </source>
</evidence>
<dbReference type="PANTHER" id="PTHR11085">
    <property type="entry name" value="NAD-DEPENDENT PROTEIN DEACYLASE SIRTUIN-5, MITOCHONDRIAL-RELATED"/>
    <property type="match status" value="1"/>
</dbReference>
<reference evidence="6 7" key="1">
    <citation type="journal article" date="2018" name="Sci. Rep.">
        <title>Comparative genomics provides insights into the lifestyle and reveals functional heterogeneity of dark septate endophytic fungi.</title>
        <authorList>
            <person name="Knapp D.G."/>
            <person name="Nemeth J.B."/>
            <person name="Barry K."/>
            <person name="Hainaut M."/>
            <person name="Henrissat B."/>
            <person name="Johnson J."/>
            <person name="Kuo A."/>
            <person name="Lim J.H.P."/>
            <person name="Lipzen A."/>
            <person name="Nolan M."/>
            <person name="Ohm R.A."/>
            <person name="Tamas L."/>
            <person name="Grigoriev I.V."/>
            <person name="Spatafora J.W."/>
            <person name="Nagy L.G."/>
            <person name="Kovacs G.M."/>
        </authorList>
    </citation>
    <scope>NUCLEOTIDE SEQUENCE [LARGE SCALE GENOMIC DNA]</scope>
    <source>
        <strain evidence="6 7">DSE2036</strain>
    </source>
</reference>
<dbReference type="GO" id="GO:0005634">
    <property type="term" value="C:nucleus"/>
    <property type="evidence" value="ECO:0007669"/>
    <property type="project" value="TreeGrafter"/>
</dbReference>
<dbReference type="Pfam" id="PF02146">
    <property type="entry name" value="SIR2"/>
    <property type="match status" value="1"/>
</dbReference>
<name>A0A2V1DKP6_9PLEO</name>
<dbReference type="SUPFAM" id="SSF52467">
    <property type="entry name" value="DHS-like NAD/FAD-binding domain"/>
    <property type="match status" value="1"/>
</dbReference>